<gene>
    <name evidence="1" type="ORF">ACJ73_01722</name>
</gene>
<dbReference type="AlphaFoldDB" id="A0A1J9RFX3"/>
<sequence length="110" mass="12524">MTLTTAENESMWETSIPAELLEVESSALRRVARTRQRKFTQLARPLQLPSKSVYNIKITANDMGKPKRHPLVHEGGHEHIYIKRSIPTFYIIEGRSREKDVATASSECTS</sequence>
<proteinExistence type="predicted"/>
<organism evidence="1 2">
    <name type="scientific">Blastomyces percursus</name>
    <dbReference type="NCBI Taxonomy" id="1658174"/>
    <lineage>
        <taxon>Eukaryota</taxon>
        <taxon>Fungi</taxon>
        <taxon>Dikarya</taxon>
        <taxon>Ascomycota</taxon>
        <taxon>Pezizomycotina</taxon>
        <taxon>Eurotiomycetes</taxon>
        <taxon>Eurotiomycetidae</taxon>
        <taxon>Onygenales</taxon>
        <taxon>Ajellomycetaceae</taxon>
        <taxon>Blastomyces</taxon>
    </lineage>
</organism>
<evidence type="ECO:0000313" key="2">
    <source>
        <dbReference type="Proteomes" id="UP000242791"/>
    </source>
</evidence>
<dbReference type="EMBL" id="LGTZ01000163">
    <property type="protein sequence ID" value="OJD26892.1"/>
    <property type="molecule type" value="Genomic_DNA"/>
</dbReference>
<dbReference type="Proteomes" id="UP000242791">
    <property type="component" value="Unassembled WGS sequence"/>
</dbReference>
<accession>A0A1J9RFX3</accession>
<keyword evidence="2" id="KW-1185">Reference proteome</keyword>
<name>A0A1J9RFX3_9EURO</name>
<dbReference type="VEuPathDB" id="FungiDB:ACJ73_01722"/>
<evidence type="ECO:0000313" key="1">
    <source>
        <dbReference type="EMBL" id="OJD26892.1"/>
    </source>
</evidence>
<reference evidence="1 2" key="1">
    <citation type="submission" date="2015-08" db="EMBL/GenBank/DDBJ databases">
        <title>Emmonsia species relationships and genome sequence.</title>
        <authorList>
            <person name="Cuomo C.A."/>
            <person name="Schwartz I.S."/>
            <person name="Kenyon C."/>
            <person name="De Hoog G.S."/>
            <person name="Govender N.P."/>
            <person name="Botha A."/>
            <person name="Moreno L."/>
            <person name="De Vries M."/>
            <person name="Munoz J.F."/>
            <person name="Stielow J.B."/>
        </authorList>
    </citation>
    <scope>NUCLEOTIDE SEQUENCE [LARGE SCALE GENOMIC DNA]</scope>
    <source>
        <strain evidence="1 2">EI222</strain>
    </source>
</reference>
<comment type="caution">
    <text evidence="1">The sequence shown here is derived from an EMBL/GenBank/DDBJ whole genome shotgun (WGS) entry which is preliminary data.</text>
</comment>
<protein>
    <submittedName>
        <fullName evidence="1">Uncharacterized protein</fullName>
    </submittedName>
</protein>